<feature type="domain" description="HU" evidence="2">
    <location>
        <begin position="1"/>
        <end position="125"/>
    </location>
</feature>
<evidence type="ECO:0000256" key="1">
    <source>
        <dbReference type="ARBA" id="ARBA00023125"/>
    </source>
</evidence>
<sequence>MSAIYDLFATPKRSKRESTRLHARIVSKGTVRREEFLDRVHRFTGISRSLLAGALEAFCSEARDLLAEGWTVEVGSLGYFSASLSCPAVSDKSEIRAASVEPKGVNYRASSQIKREIKEKMRLQRREAPRGAEAPPLPEKECKALLENYLLKHAFITRPQYAGLTGRKRLLALEELNAWVERGVLKREGAGRLTVYVRGG</sequence>
<dbReference type="Proteomes" id="UP000324383">
    <property type="component" value="Unassembled WGS sequence"/>
</dbReference>
<keyword evidence="4" id="KW-1185">Reference proteome</keyword>
<comment type="caution">
    <text evidence="3">The sequence shown here is derived from an EMBL/GenBank/DDBJ whole genome shotgun (WGS) entry which is preliminary data.</text>
</comment>
<evidence type="ECO:0000313" key="4">
    <source>
        <dbReference type="Proteomes" id="UP000324383"/>
    </source>
</evidence>
<dbReference type="EMBL" id="VKLW01000047">
    <property type="protein sequence ID" value="TYK31942.1"/>
    <property type="molecule type" value="Genomic_DNA"/>
</dbReference>
<dbReference type="InterPro" id="IPR041607">
    <property type="entry name" value="HU-HIG"/>
</dbReference>
<proteinExistence type="predicted"/>
<dbReference type="GO" id="GO:0003677">
    <property type="term" value="F:DNA binding"/>
    <property type="evidence" value="ECO:0007669"/>
    <property type="project" value="UniProtKB-KW"/>
</dbReference>
<dbReference type="InterPro" id="IPR010992">
    <property type="entry name" value="IHF-like_DNA-bd_dom_sf"/>
</dbReference>
<gene>
    <name evidence="3" type="ORF">FNJ60_14235</name>
</gene>
<evidence type="ECO:0000259" key="2">
    <source>
        <dbReference type="Pfam" id="PF18291"/>
    </source>
</evidence>
<dbReference type="AlphaFoldDB" id="A0A5D3E7U8"/>
<accession>A0A5D3E7U8</accession>
<dbReference type="SUPFAM" id="SSF47729">
    <property type="entry name" value="IHF-like DNA-binding proteins"/>
    <property type="match status" value="1"/>
</dbReference>
<name>A0A5D3E7U8_9BACE</name>
<protein>
    <submittedName>
        <fullName evidence="3">DNA-binding protein</fullName>
    </submittedName>
</protein>
<evidence type="ECO:0000313" key="3">
    <source>
        <dbReference type="EMBL" id="TYK31942.1"/>
    </source>
</evidence>
<reference evidence="3 4" key="1">
    <citation type="submission" date="2019-07" db="EMBL/GenBank/DDBJ databases">
        <title>Draft Genome Sequences of Bacteroides pyogenes Strains Isolated from the Uterus Holstein Dairy Cows with Metritis.</title>
        <authorList>
            <person name="Cunha F."/>
            <person name="Galvao K.N."/>
            <person name="Jeon S.J."/>
            <person name="Jeong K.C."/>
        </authorList>
    </citation>
    <scope>NUCLEOTIDE SEQUENCE [LARGE SCALE GENOMIC DNA]</scope>
    <source>
        <strain evidence="3 4">KG-31</strain>
    </source>
</reference>
<keyword evidence="1 3" id="KW-0238">DNA-binding</keyword>
<dbReference type="Pfam" id="PF18291">
    <property type="entry name" value="HU-HIG"/>
    <property type="match status" value="1"/>
</dbReference>
<organism evidence="3 4">
    <name type="scientific">Bacteroides pyogenes</name>
    <dbReference type="NCBI Taxonomy" id="310300"/>
    <lineage>
        <taxon>Bacteria</taxon>
        <taxon>Pseudomonadati</taxon>
        <taxon>Bacteroidota</taxon>
        <taxon>Bacteroidia</taxon>
        <taxon>Bacteroidales</taxon>
        <taxon>Bacteroidaceae</taxon>
        <taxon>Bacteroides</taxon>
    </lineage>
</organism>
<dbReference type="RefSeq" id="WP_148727905.1">
    <property type="nucleotide sequence ID" value="NZ_CP197398.1"/>
</dbReference>